<dbReference type="PANTHER" id="PTHR21600:SF87">
    <property type="entry name" value="RNA PSEUDOURIDYLATE SYNTHASE DOMAIN-CONTAINING PROTEIN 1"/>
    <property type="match status" value="1"/>
</dbReference>
<dbReference type="CDD" id="cd02869">
    <property type="entry name" value="PseudoU_synth_RluA_like"/>
    <property type="match status" value="1"/>
</dbReference>
<dbReference type="InterPro" id="IPR006508">
    <property type="entry name" value="PsdUridine_synth_RluA-like"/>
</dbReference>
<dbReference type="eggNOG" id="COG0564">
    <property type="taxonomic scope" value="Bacteria"/>
</dbReference>
<dbReference type="Gene3D" id="3.30.2350.10">
    <property type="entry name" value="Pseudouridine synthase"/>
    <property type="match status" value="1"/>
</dbReference>
<dbReference type="RefSeq" id="WP_051693039.1">
    <property type="nucleotide sequence ID" value="NZ_JMQN01000047.1"/>
</dbReference>
<keyword evidence="3" id="KW-0456">Lyase</keyword>
<dbReference type="InterPro" id="IPR006224">
    <property type="entry name" value="PsdUridine_synth_RluA-like_CS"/>
</dbReference>
<dbReference type="GO" id="GO:0004730">
    <property type="term" value="F:pseudouridylate synthase activity"/>
    <property type="evidence" value="ECO:0007669"/>
    <property type="project" value="UniProtKB-EC"/>
</dbReference>
<dbReference type="GO" id="GO:0009982">
    <property type="term" value="F:pseudouridine synthase activity"/>
    <property type="evidence" value="ECO:0007669"/>
    <property type="project" value="InterPro"/>
</dbReference>
<name>A0A081FW30_9GAMM</name>
<dbReference type="PATRIC" id="fig|1232683.4.peg.3157"/>
<dbReference type="NCBIfam" id="TIGR01621">
    <property type="entry name" value="RluA-like"/>
    <property type="match status" value="1"/>
</dbReference>
<dbReference type="GO" id="GO:0003723">
    <property type="term" value="F:RNA binding"/>
    <property type="evidence" value="ECO:0007669"/>
    <property type="project" value="InterPro"/>
</dbReference>
<feature type="domain" description="Pseudouridine synthase RsuA/RluA-like" evidence="2">
    <location>
        <begin position="10"/>
        <end position="152"/>
    </location>
</feature>
<comment type="similarity">
    <text evidence="1">Belongs to the pseudouridine synthase RluA family.</text>
</comment>
<dbReference type="Proteomes" id="UP000028252">
    <property type="component" value="Unassembled WGS sequence"/>
</dbReference>
<keyword evidence="4" id="KW-1185">Reference proteome</keyword>
<sequence length="234" mass="26103">MYQLIAQTEHFIVINKSPGVSVHRDTSEAGLVMQVERDLDRKLWLVHRLDRMTSGLLLLATSAGACDRLSGLFRQRSVEKYYIALSDRKPSKKQGRVIGDMAKSRRSGWRLMRARHNPAVTEFFSCSAGAGLRLMICKPSTGQTHQIRVALKSVGAPIVGDPIYHERVEPAPDRGYLHAWQLKFDLLGCCYHFVAEPNVGVLFQSDVVREALRGWADPSALRWHSAGPVGLATV</sequence>
<accession>A0A081FW30</accession>
<dbReference type="InterPro" id="IPR006145">
    <property type="entry name" value="PsdUridine_synth_RsuA/RluA"/>
</dbReference>
<dbReference type="InterPro" id="IPR050188">
    <property type="entry name" value="RluA_PseudoU_synthase"/>
</dbReference>
<protein>
    <submittedName>
        <fullName evidence="3">Ribosomal large subunit pseudouridine synthase A</fullName>
        <ecNumber evidence="3">4.2.1.70</ecNumber>
    </submittedName>
</protein>
<dbReference type="SUPFAM" id="SSF55120">
    <property type="entry name" value="Pseudouridine synthase"/>
    <property type="match status" value="1"/>
</dbReference>
<proteinExistence type="inferred from homology"/>
<dbReference type="PANTHER" id="PTHR21600">
    <property type="entry name" value="MITOCHONDRIAL RNA PSEUDOURIDINE SYNTHASE"/>
    <property type="match status" value="1"/>
</dbReference>
<dbReference type="PROSITE" id="PS01129">
    <property type="entry name" value="PSI_RLU"/>
    <property type="match status" value="1"/>
</dbReference>
<dbReference type="GO" id="GO:0140098">
    <property type="term" value="F:catalytic activity, acting on RNA"/>
    <property type="evidence" value="ECO:0007669"/>
    <property type="project" value="UniProtKB-ARBA"/>
</dbReference>
<dbReference type="Pfam" id="PF00849">
    <property type="entry name" value="PseudoU_synth_2"/>
    <property type="match status" value="1"/>
</dbReference>
<evidence type="ECO:0000313" key="4">
    <source>
        <dbReference type="Proteomes" id="UP000028252"/>
    </source>
</evidence>
<dbReference type="InterPro" id="IPR020103">
    <property type="entry name" value="PsdUridine_synth_cat_dom_sf"/>
</dbReference>
<dbReference type="AlphaFoldDB" id="A0A081FW30"/>
<reference evidence="3 4" key="1">
    <citation type="submission" date="2014-04" db="EMBL/GenBank/DDBJ databases">
        <title>Marinobacterium kochiensis sp. nov., isolated from sediment sample collected from Kochi backwaters in Kerala, India.</title>
        <authorList>
            <person name="Singh A."/>
            <person name="Pinnaka A.K."/>
        </authorList>
    </citation>
    <scope>NUCLEOTIDE SEQUENCE [LARGE SCALE GENOMIC DNA]</scope>
    <source>
        <strain evidence="3 4">AK27</strain>
    </source>
</reference>
<dbReference type="EC" id="4.2.1.70" evidence="3"/>
<evidence type="ECO:0000313" key="3">
    <source>
        <dbReference type="EMBL" id="KEA62735.1"/>
    </source>
</evidence>
<dbReference type="GO" id="GO:0000455">
    <property type="term" value="P:enzyme-directed rRNA pseudouridine synthesis"/>
    <property type="evidence" value="ECO:0007669"/>
    <property type="project" value="TreeGrafter"/>
</dbReference>
<evidence type="ECO:0000256" key="1">
    <source>
        <dbReference type="ARBA" id="ARBA00010876"/>
    </source>
</evidence>
<dbReference type="OrthoDB" id="9807829at2"/>
<evidence type="ECO:0000259" key="2">
    <source>
        <dbReference type="Pfam" id="PF00849"/>
    </source>
</evidence>
<comment type="caution">
    <text evidence="3">The sequence shown here is derived from an EMBL/GenBank/DDBJ whole genome shotgun (WGS) entry which is preliminary data.</text>
</comment>
<gene>
    <name evidence="3" type="ORF">ADIMK_3207</name>
</gene>
<organism evidence="3 4">
    <name type="scientific">Marinobacterium lacunae</name>
    <dbReference type="NCBI Taxonomy" id="1232683"/>
    <lineage>
        <taxon>Bacteria</taxon>
        <taxon>Pseudomonadati</taxon>
        <taxon>Pseudomonadota</taxon>
        <taxon>Gammaproteobacteria</taxon>
        <taxon>Oceanospirillales</taxon>
        <taxon>Oceanospirillaceae</taxon>
        <taxon>Marinobacterium</taxon>
    </lineage>
</organism>
<dbReference type="EMBL" id="JMQN01000047">
    <property type="protein sequence ID" value="KEA62735.1"/>
    <property type="molecule type" value="Genomic_DNA"/>
</dbReference>
<dbReference type="STRING" id="1232683.ADIMK_3207"/>